<proteinExistence type="predicted"/>
<gene>
    <name evidence="1" type="ORF">SY85_04970</name>
</gene>
<keyword evidence="2" id="KW-1185">Reference proteome</keyword>
<protein>
    <submittedName>
        <fullName evidence="1">Uncharacterized protein</fullName>
    </submittedName>
</protein>
<accession>A0A172TS85</accession>
<sequence length="129" mass="14722">MHLALSATSRVRDIKEAFHVAFPFLKLEFGKKNYNKYKSAFVDDVTSDDTLLVNIIGTIRQDGIDIAPTQSVGEVALMFQQQFNLPVLVFRKMGTVWIETSETNKLTLEKQNQIGEEALLLIKRSRDIY</sequence>
<reference evidence="2" key="1">
    <citation type="submission" date="2015-01" db="EMBL/GenBank/DDBJ databases">
        <title>Flavisolibacter sp./LCS9/ whole genome sequencing.</title>
        <authorList>
            <person name="Kim M.K."/>
            <person name="Srinivasan S."/>
            <person name="Lee J.-J."/>
        </authorList>
    </citation>
    <scope>NUCLEOTIDE SEQUENCE [LARGE SCALE GENOMIC DNA]</scope>
    <source>
        <strain evidence="2">LCS9</strain>
    </source>
</reference>
<dbReference type="RefSeq" id="WP_066402091.1">
    <property type="nucleotide sequence ID" value="NZ_CP011390.1"/>
</dbReference>
<name>A0A172TS85_9BACT</name>
<dbReference type="EMBL" id="CP011390">
    <property type="protein sequence ID" value="ANE49945.1"/>
    <property type="molecule type" value="Genomic_DNA"/>
</dbReference>
<evidence type="ECO:0000313" key="2">
    <source>
        <dbReference type="Proteomes" id="UP000077177"/>
    </source>
</evidence>
<dbReference type="Proteomes" id="UP000077177">
    <property type="component" value="Chromosome"/>
</dbReference>
<dbReference type="AlphaFoldDB" id="A0A172TS85"/>
<dbReference type="OrthoDB" id="959050at2"/>
<dbReference type="KEGG" id="fla:SY85_04970"/>
<evidence type="ECO:0000313" key="1">
    <source>
        <dbReference type="EMBL" id="ANE49945.1"/>
    </source>
</evidence>
<reference evidence="1 2" key="2">
    <citation type="journal article" date="2016" name="Int. J. Syst. Evol. Microbiol.">
        <title>Flavisolibacter tropicus sp. nov., isolated from tropical soil.</title>
        <authorList>
            <person name="Lee J.J."/>
            <person name="Kang M.S."/>
            <person name="Kim G.S."/>
            <person name="Lee C.S."/>
            <person name="Lim S."/>
            <person name="Lee J."/>
            <person name="Roh S.H."/>
            <person name="Kang H."/>
            <person name="Ha J.M."/>
            <person name="Bae S."/>
            <person name="Jung H.Y."/>
            <person name="Kim M.K."/>
        </authorList>
    </citation>
    <scope>NUCLEOTIDE SEQUENCE [LARGE SCALE GENOMIC DNA]</scope>
    <source>
        <strain evidence="1 2">LCS9</strain>
    </source>
</reference>
<organism evidence="1 2">
    <name type="scientific">Flavisolibacter tropicus</name>
    <dbReference type="NCBI Taxonomy" id="1492898"/>
    <lineage>
        <taxon>Bacteria</taxon>
        <taxon>Pseudomonadati</taxon>
        <taxon>Bacteroidota</taxon>
        <taxon>Chitinophagia</taxon>
        <taxon>Chitinophagales</taxon>
        <taxon>Chitinophagaceae</taxon>
        <taxon>Flavisolibacter</taxon>
    </lineage>
</organism>